<dbReference type="PROSITE" id="PS51898">
    <property type="entry name" value="TYR_RECOMBINASE"/>
    <property type="match status" value="1"/>
</dbReference>
<evidence type="ECO:0008006" key="14">
    <source>
        <dbReference type="Google" id="ProtNLM"/>
    </source>
</evidence>
<evidence type="ECO:0000256" key="8">
    <source>
        <dbReference type="ARBA" id="ARBA00023306"/>
    </source>
</evidence>
<dbReference type="InterPro" id="IPR002104">
    <property type="entry name" value="Integrase_catalytic"/>
</dbReference>
<dbReference type="Gene3D" id="1.10.150.130">
    <property type="match status" value="1"/>
</dbReference>
<evidence type="ECO:0000256" key="1">
    <source>
        <dbReference type="ARBA" id="ARBA00004496"/>
    </source>
</evidence>
<evidence type="ECO:0000259" key="10">
    <source>
        <dbReference type="PROSITE" id="PS51898"/>
    </source>
</evidence>
<keyword evidence="3" id="KW-0132">Cell division</keyword>
<keyword evidence="8" id="KW-0131">Cell cycle</keyword>
<dbReference type="AlphaFoldDB" id="A0A0C1L677"/>
<dbReference type="EMBL" id="JSVC01000005">
    <property type="protein sequence ID" value="KIC95637.1"/>
    <property type="molecule type" value="Genomic_DNA"/>
</dbReference>
<comment type="caution">
    <text evidence="12">The sequence shown here is derived from an EMBL/GenBank/DDBJ whole genome shotgun (WGS) entry which is preliminary data.</text>
</comment>
<dbReference type="InterPro" id="IPR011010">
    <property type="entry name" value="DNA_brk_join_enz"/>
</dbReference>
<dbReference type="PANTHER" id="PTHR30349:SF77">
    <property type="entry name" value="TYROSINE RECOMBINASE XERC"/>
    <property type="match status" value="1"/>
</dbReference>
<evidence type="ECO:0000313" key="12">
    <source>
        <dbReference type="EMBL" id="KIC95637.1"/>
    </source>
</evidence>
<evidence type="ECO:0000256" key="4">
    <source>
        <dbReference type="ARBA" id="ARBA00022829"/>
    </source>
</evidence>
<evidence type="ECO:0000256" key="5">
    <source>
        <dbReference type="ARBA" id="ARBA00022908"/>
    </source>
</evidence>
<gene>
    <name evidence="12" type="ORF">OI18_05115</name>
</gene>
<dbReference type="GO" id="GO:0003677">
    <property type="term" value="F:DNA binding"/>
    <property type="evidence" value="ECO:0007669"/>
    <property type="project" value="UniProtKB-UniRule"/>
</dbReference>
<keyword evidence="13" id="KW-1185">Reference proteome</keyword>
<reference evidence="12 13" key="1">
    <citation type="submission" date="2014-11" db="EMBL/GenBank/DDBJ databases">
        <title>Genome sequence of Flavihumibacter solisilvae 3-3.</title>
        <authorList>
            <person name="Zhou G."/>
            <person name="Li M."/>
            <person name="Wang G."/>
        </authorList>
    </citation>
    <scope>NUCLEOTIDE SEQUENCE [LARGE SCALE GENOMIC DNA]</scope>
    <source>
        <strain evidence="12 13">3-3</strain>
    </source>
</reference>
<evidence type="ECO:0000256" key="9">
    <source>
        <dbReference type="PROSITE-ProRule" id="PRU01248"/>
    </source>
</evidence>
<dbReference type="PROSITE" id="PS51900">
    <property type="entry name" value="CB"/>
    <property type="match status" value="1"/>
</dbReference>
<evidence type="ECO:0000256" key="6">
    <source>
        <dbReference type="ARBA" id="ARBA00023125"/>
    </source>
</evidence>
<dbReference type="GO" id="GO:0007059">
    <property type="term" value="P:chromosome segregation"/>
    <property type="evidence" value="ECO:0007669"/>
    <property type="project" value="UniProtKB-KW"/>
</dbReference>
<feature type="domain" description="Core-binding (CB)" evidence="11">
    <location>
        <begin position="3"/>
        <end position="92"/>
    </location>
</feature>
<evidence type="ECO:0000313" key="13">
    <source>
        <dbReference type="Proteomes" id="UP000031408"/>
    </source>
</evidence>
<dbReference type="SUPFAM" id="SSF56349">
    <property type="entry name" value="DNA breaking-rejoining enzymes"/>
    <property type="match status" value="1"/>
</dbReference>
<dbReference type="GO" id="GO:0006310">
    <property type="term" value="P:DNA recombination"/>
    <property type="evidence" value="ECO:0007669"/>
    <property type="project" value="UniProtKB-KW"/>
</dbReference>
<dbReference type="InterPro" id="IPR013762">
    <property type="entry name" value="Integrase-like_cat_sf"/>
</dbReference>
<keyword evidence="2" id="KW-0963">Cytoplasm</keyword>
<dbReference type="OrthoDB" id="9801717at2"/>
<evidence type="ECO:0000256" key="7">
    <source>
        <dbReference type="ARBA" id="ARBA00023172"/>
    </source>
</evidence>
<name>A0A0C1L677_9BACT</name>
<keyword evidence="7" id="KW-0233">DNA recombination</keyword>
<dbReference type="Gene3D" id="1.10.443.10">
    <property type="entry name" value="Intergrase catalytic core"/>
    <property type="match status" value="1"/>
</dbReference>
<dbReference type="STRING" id="1349421.OI18_05115"/>
<dbReference type="PANTHER" id="PTHR30349">
    <property type="entry name" value="PHAGE INTEGRASE-RELATED"/>
    <property type="match status" value="1"/>
</dbReference>
<dbReference type="InterPro" id="IPR010998">
    <property type="entry name" value="Integrase_recombinase_N"/>
</dbReference>
<dbReference type="GO" id="GO:0005737">
    <property type="term" value="C:cytoplasm"/>
    <property type="evidence" value="ECO:0007669"/>
    <property type="project" value="UniProtKB-SubCell"/>
</dbReference>
<evidence type="ECO:0000256" key="3">
    <source>
        <dbReference type="ARBA" id="ARBA00022618"/>
    </source>
</evidence>
<dbReference type="InterPro" id="IPR044068">
    <property type="entry name" value="CB"/>
</dbReference>
<comment type="subcellular location">
    <subcellularLocation>
        <location evidence="1">Cytoplasm</location>
    </subcellularLocation>
</comment>
<dbReference type="Proteomes" id="UP000031408">
    <property type="component" value="Unassembled WGS sequence"/>
</dbReference>
<dbReference type="InterPro" id="IPR004107">
    <property type="entry name" value="Integrase_SAM-like_N"/>
</dbReference>
<evidence type="ECO:0000259" key="11">
    <source>
        <dbReference type="PROSITE" id="PS51900"/>
    </source>
</evidence>
<dbReference type="InterPro" id="IPR050090">
    <property type="entry name" value="Tyrosine_recombinase_XerCD"/>
</dbReference>
<dbReference type="GO" id="GO:0015074">
    <property type="term" value="P:DNA integration"/>
    <property type="evidence" value="ECO:0007669"/>
    <property type="project" value="UniProtKB-KW"/>
</dbReference>
<keyword evidence="5" id="KW-0229">DNA integration</keyword>
<sequence length="302" mass="35148">MQIIEDRHLSDFIQYLRFEKRYSDHTVRAYQDDLLQFQQYLLKEYELNAPEAASSMMIRSWMSSQREGPDGVSPRTINRKRSTLRSFYKYLLKKGVVTVSPVAAIAAPKVGRKLPVYVEEHQAEELFSRGNYGDGWKAMTTELMLKIFYQTGMRRSELIQLKYSHINFFTNTVRILGKGKKERVVPMNPELLQQIQKYEESKKGIWEDYDQKFLLLTEKGKRLYPHYVYQIVTSFLKEFTTLSKRSPHILRHSFATHLLNNGAALNAVKELLGHSSLAATQVYTHTTIGKLKEVHKKAHPKG</sequence>
<dbReference type="RefSeq" id="WP_039137756.1">
    <property type="nucleotide sequence ID" value="NZ_JSVC01000005.1"/>
</dbReference>
<dbReference type="Pfam" id="PF02899">
    <property type="entry name" value="Phage_int_SAM_1"/>
    <property type="match status" value="1"/>
</dbReference>
<keyword evidence="4" id="KW-0159">Chromosome partition</keyword>
<organism evidence="12 13">
    <name type="scientific">Flavihumibacter solisilvae</name>
    <dbReference type="NCBI Taxonomy" id="1349421"/>
    <lineage>
        <taxon>Bacteria</taxon>
        <taxon>Pseudomonadati</taxon>
        <taxon>Bacteroidota</taxon>
        <taxon>Chitinophagia</taxon>
        <taxon>Chitinophagales</taxon>
        <taxon>Chitinophagaceae</taxon>
        <taxon>Flavihumibacter</taxon>
    </lineage>
</organism>
<feature type="domain" description="Tyr recombinase" evidence="10">
    <location>
        <begin position="113"/>
        <end position="296"/>
    </location>
</feature>
<dbReference type="Pfam" id="PF00589">
    <property type="entry name" value="Phage_integrase"/>
    <property type="match status" value="1"/>
</dbReference>
<dbReference type="GO" id="GO:0051301">
    <property type="term" value="P:cell division"/>
    <property type="evidence" value="ECO:0007669"/>
    <property type="project" value="UniProtKB-KW"/>
</dbReference>
<evidence type="ECO:0000256" key="2">
    <source>
        <dbReference type="ARBA" id="ARBA00022490"/>
    </source>
</evidence>
<accession>A0A0C1L677</accession>
<keyword evidence="6 9" id="KW-0238">DNA-binding</keyword>
<protein>
    <recommendedName>
        <fullName evidence="14">Integrase</fullName>
    </recommendedName>
</protein>
<proteinExistence type="predicted"/>